<evidence type="ECO:0000256" key="1">
    <source>
        <dbReference type="ARBA" id="ARBA00000707"/>
    </source>
</evidence>
<gene>
    <name evidence="10" type="ORF">CITCOLO1_LOCUS8178</name>
</gene>
<dbReference type="InterPro" id="IPR001394">
    <property type="entry name" value="Peptidase_C19_UCH"/>
</dbReference>
<feature type="region of interest" description="Disordered" evidence="8">
    <location>
        <begin position="443"/>
        <end position="463"/>
    </location>
</feature>
<accession>A0ABP0Y8M4</accession>
<comment type="similarity">
    <text evidence="2">Belongs to the peptidase C19 family.</text>
</comment>
<dbReference type="InterPro" id="IPR038765">
    <property type="entry name" value="Papain-like_cys_pep_sf"/>
</dbReference>
<protein>
    <recommendedName>
        <fullName evidence="3">ubiquitinyl hydrolase 1</fullName>
        <ecNumber evidence="3">3.4.19.12</ecNumber>
    </recommendedName>
</protein>
<dbReference type="Pfam" id="PF00443">
    <property type="entry name" value="UCH"/>
    <property type="match status" value="1"/>
</dbReference>
<evidence type="ECO:0000256" key="4">
    <source>
        <dbReference type="ARBA" id="ARBA00022670"/>
    </source>
</evidence>
<dbReference type="PANTHER" id="PTHR24006">
    <property type="entry name" value="UBIQUITIN CARBOXYL-TERMINAL HYDROLASE"/>
    <property type="match status" value="1"/>
</dbReference>
<dbReference type="PANTHER" id="PTHR24006:SF888">
    <property type="entry name" value="UBIQUITIN CARBOXYL-TERMINAL HYDROLASE 30"/>
    <property type="match status" value="1"/>
</dbReference>
<dbReference type="InterPro" id="IPR028889">
    <property type="entry name" value="USP"/>
</dbReference>
<dbReference type="InterPro" id="IPR050164">
    <property type="entry name" value="Peptidase_C19"/>
</dbReference>
<dbReference type="Gene3D" id="3.90.70.10">
    <property type="entry name" value="Cysteine proteinases"/>
    <property type="match status" value="1"/>
</dbReference>
<evidence type="ECO:0000256" key="8">
    <source>
        <dbReference type="SAM" id="MobiDB-lite"/>
    </source>
</evidence>
<keyword evidence="6" id="KW-0378">Hydrolase</keyword>
<evidence type="ECO:0000256" key="2">
    <source>
        <dbReference type="ARBA" id="ARBA00009085"/>
    </source>
</evidence>
<keyword evidence="4" id="KW-0645">Protease</keyword>
<evidence type="ECO:0000313" key="11">
    <source>
        <dbReference type="Proteomes" id="UP001642487"/>
    </source>
</evidence>
<keyword evidence="11" id="KW-1185">Reference proteome</keyword>
<sequence length="560" mass="62530">MKRVNDASVKNFIRRFQPAGFCVYVAGLLSAAALVSAVRDGKLNILGLLSWTRGPSSSQNLRLLPGLQNLGNNCFFNVILQALASCVFFQPFLQKSVEEFELHEGMSEALPLTVSLAALLEELGAISLERVVLSPRKVMLAMAYYTPNFSLTSQQDAAEAFLHLLSSLKEEIADYNYPVQCSLADVMGSNGRIITSRTESPTELERWQGHFLVPFDGILGSILTCQSCSSQISLSFESFHNLPVSPALRGDFNIVFGCTLLDCLQQFFAAEKVESYRCSYCWHNAGLKYLSSMRASEMEIEELMKCDRQDSCGCERLLHLYEVPWSNKFSFTLKQFSIAHCPKILCIHLKRVSTNMFGDTFKLQGHISFPLILDISPFMLTGVEIKDLGQLGGQNSSNKKLSHGLDYRMQFDARMLKYINGLTGDDDYPMNLTSGEPICSDRFKGSAEETSSSQTSGSSETWDTNFNSCSSSLETRTCQTEPSKTCLYRVVSVVQHFGKAGGGHYTVYRRVQDYLLGQDCDARLQDVSTEWFHVSDSEVHLVSEEEVLAAEATMLFYEKI</sequence>
<dbReference type="EC" id="3.4.19.12" evidence="3"/>
<dbReference type="PROSITE" id="PS00972">
    <property type="entry name" value="USP_1"/>
    <property type="match status" value="1"/>
</dbReference>
<dbReference type="SUPFAM" id="SSF54001">
    <property type="entry name" value="Cysteine proteinases"/>
    <property type="match status" value="1"/>
</dbReference>
<dbReference type="Proteomes" id="UP001642487">
    <property type="component" value="Chromosome 2"/>
</dbReference>
<dbReference type="PROSITE" id="PS50235">
    <property type="entry name" value="USP_3"/>
    <property type="match status" value="1"/>
</dbReference>
<name>A0ABP0Y8M4_9ROSI</name>
<feature type="compositionally biased region" description="Low complexity" evidence="8">
    <location>
        <begin position="448"/>
        <end position="461"/>
    </location>
</feature>
<evidence type="ECO:0000256" key="5">
    <source>
        <dbReference type="ARBA" id="ARBA00022786"/>
    </source>
</evidence>
<dbReference type="InterPro" id="IPR018200">
    <property type="entry name" value="USP_CS"/>
</dbReference>
<reference evidence="10 11" key="1">
    <citation type="submission" date="2024-03" db="EMBL/GenBank/DDBJ databases">
        <authorList>
            <person name="Gkanogiannis A."/>
            <person name="Becerra Lopez-Lavalle L."/>
        </authorList>
    </citation>
    <scope>NUCLEOTIDE SEQUENCE [LARGE SCALE GENOMIC DNA]</scope>
</reference>
<evidence type="ECO:0000256" key="7">
    <source>
        <dbReference type="ARBA" id="ARBA00022807"/>
    </source>
</evidence>
<keyword evidence="7" id="KW-0788">Thiol protease</keyword>
<evidence type="ECO:0000256" key="6">
    <source>
        <dbReference type="ARBA" id="ARBA00022801"/>
    </source>
</evidence>
<dbReference type="EMBL" id="OZ021736">
    <property type="protein sequence ID" value="CAK9316317.1"/>
    <property type="molecule type" value="Genomic_DNA"/>
</dbReference>
<evidence type="ECO:0000259" key="9">
    <source>
        <dbReference type="PROSITE" id="PS50235"/>
    </source>
</evidence>
<keyword evidence="5" id="KW-0833">Ubl conjugation pathway</keyword>
<organism evidence="10 11">
    <name type="scientific">Citrullus colocynthis</name>
    <name type="common">colocynth</name>
    <dbReference type="NCBI Taxonomy" id="252529"/>
    <lineage>
        <taxon>Eukaryota</taxon>
        <taxon>Viridiplantae</taxon>
        <taxon>Streptophyta</taxon>
        <taxon>Embryophyta</taxon>
        <taxon>Tracheophyta</taxon>
        <taxon>Spermatophyta</taxon>
        <taxon>Magnoliopsida</taxon>
        <taxon>eudicotyledons</taxon>
        <taxon>Gunneridae</taxon>
        <taxon>Pentapetalae</taxon>
        <taxon>rosids</taxon>
        <taxon>fabids</taxon>
        <taxon>Cucurbitales</taxon>
        <taxon>Cucurbitaceae</taxon>
        <taxon>Benincaseae</taxon>
        <taxon>Citrullus</taxon>
    </lineage>
</organism>
<comment type="catalytic activity">
    <reaction evidence="1">
        <text>Thiol-dependent hydrolysis of ester, thioester, amide, peptide and isopeptide bonds formed by the C-terminal Gly of ubiquitin (a 76-residue protein attached to proteins as an intracellular targeting signal).</text>
        <dbReference type="EC" id="3.4.19.12"/>
    </reaction>
</comment>
<proteinExistence type="inferred from homology"/>
<evidence type="ECO:0000313" key="10">
    <source>
        <dbReference type="EMBL" id="CAK9316317.1"/>
    </source>
</evidence>
<feature type="domain" description="USP" evidence="9">
    <location>
        <begin position="65"/>
        <end position="560"/>
    </location>
</feature>
<evidence type="ECO:0000256" key="3">
    <source>
        <dbReference type="ARBA" id="ARBA00012759"/>
    </source>
</evidence>